<evidence type="ECO:0000313" key="2">
    <source>
        <dbReference type="Proteomes" id="UP000029495"/>
    </source>
</evidence>
<dbReference type="EMBL" id="CP009454">
    <property type="protein sequence ID" value="AIR87698.1"/>
    <property type="molecule type" value="Genomic_DNA"/>
</dbReference>
<sequence>MYHPVDDDGLTDIIIGEAVMIILEEKIPITRTALLLQLERILMTENDAKRKQATFSAISLVKDSLSESPPMRTSDKKDFLMALYADTMTRH</sequence>
<evidence type="ECO:0008006" key="3">
    <source>
        <dbReference type="Google" id="ProtNLM"/>
    </source>
</evidence>
<name>A0ABM5RNW5_9GAMM</name>
<evidence type="ECO:0000313" key="1">
    <source>
        <dbReference type="EMBL" id="AIR87698.1"/>
    </source>
</evidence>
<protein>
    <recommendedName>
        <fullName evidence="3">Anti-adapter protein IraP</fullName>
    </recommendedName>
</protein>
<reference evidence="1 2" key="1">
    <citation type="submission" date="2014-09" db="EMBL/GenBank/DDBJ databases">
        <authorList>
            <person name="Chan K.-G."/>
        </authorList>
    </citation>
    <scope>NUCLEOTIDE SEQUENCE [LARGE SCALE GENOMIC DNA]</scope>
    <source>
        <strain evidence="1 2">ND04</strain>
    </source>
</reference>
<accession>A0ABM5RNW5</accession>
<dbReference type="Proteomes" id="UP000029495">
    <property type="component" value="Chromosome"/>
</dbReference>
<keyword evidence="2" id="KW-1185">Reference proteome</keyword>
<gene>
    <name evidence="1" type="ORF">LH22_20335</name>
</gene>
<proteinExistence type="predicted"/>
<organism evidence="1 2">
    <name type="scientific">Pantoea rwandensis</name>
    <dbReference type="NCBI Taxonomy" id="1076550"/>
    <lineage>
        <taxon>Bacteria</taxon>
        <taxon>Pseudomonadati</taxon>
        <taxon>Pseudomonadota</taxon>
        <taxon>Gammaproteobacteria</taxon>
        <taxon>Enterobacterales</taxon>
        <taxon>Erwiniaceae</taxon>
        <taxon>Pantoea</taxon>
    </lineage>
</organism>
<dbReference type="RefSeq" id="WP_038649657.1">
    <property type="nucleotide sequence ID" value="NZ_CP009454.1"/>
</dbReference>